<keyword evidence="7 10" id="KW-1133">Transmembrane helix</keyword>
<evidence type="ECO:0000256" key="10">
    <source>
        <dbReference type="SAM" id="Phobius"/>
    </source>
</evidence>
<dbReference type="InterPro" id="IPR000390">
    <property type="entry name" value="Small_drug/metabolite_transptr"/>
</dbReference>
<dbReference type="GO" id="GO:0031460">
    <property type="term" value="P:glycine betaine transport"/>
    <property type="evidence" value="ECO:0007669"/>
    <property type="project" value="TreeGrafter"/>
</dbReference>
<evidence type="ECO:0000313" key="12">
    <source>
        <dbReference type="Proteomes" id="UP000184694"/>
    </source>
</evidence>
<keyword evidence="4" id="KW-1003">Cell membrane</keyword>
<reference evidence="12" key="1">
    <citation type="submission" date="2016-11" db="EMBL/GenBank/DDBJ databases">
        <authorList>
            <person name="Varghese N."/>
            <person name="Submissions S."/>
        </authorList>
    </citation>
    <scope>NUCLEOTIDE SEQUENCE [LARGE SCALE GENOMIC DNA]</scope>
    <source>
        <strain evidence="12">DSM 17456</strain>
    </source>
</reference>
<name>A0A1N6DIU1_9BACT</name>
<accession>A0A1N6DIU1</accession>
<dbReference type="SUPFAM" id="SSF103481">
    <property type="entry name" value="Multidrug resistance efflux transporter EmrE"/>
    <property type="match status" value="1"/>
</dbReference>
<evidence type="ECO:0000256" key="2">
    <source>
        <dbReference type="ARBA" id="ARBA00011359"/>
    </source>
</evidence>
<proteinExistence type="inferred from homology"/>
<evidence type="ECO:0000256" key="8">
    <source>
        <dbReference type="ARBA" id="ARBA00023136"/>
    </source>
</evidence>
<feature type="transmembrane region" description="Helical" evidence="10">
    <location>
        <begin position="92"/>
        <end position="109"/>
    </location>
</feature>
<comment type="similarity">
    <text evidence="9">Belongs to the drug/metabolite transporter (DMT) superfamily. Small multidrug resistance (SMR) (TC 2.A.7.1) family.</text>
</comment>
<dbReference type="GO" id="GO:0015297">
    <property type="term" value="F:antiporter activity"/>
    <property type="evidence" value="ECO:0007669"/>
    <property type="project" value="TreeGrafter"/>
</dbReference>
<dbReference type="GO" id="GO:0015199">
    <property type="term" value="F:amino-acid betaine transmembrane transporter activity"/>
    <property type="evidence" value="ECO:0007669"/>
    <property type="project" value="TreeGrafter"/>
</dbReference>
<evidence type="ECO:0000256" key="6">
    <source>
        <dbReference type="ARBA" id="ARBA00022692"/>
    </source>
</evidence>
<sequence length="110" mass="12066">MINALLWILSSIGLDIAANWAIKRSKGFSIKRWGILSILLVIGAFLMLKPALSYFHLSVAYALWGVGGIAGSFIVDRVIFHVHLSPRIIPPILLMILGIILINVTTPPVH</sequence>
<comment type="subcellular location">
    <subcellularLocation>
        <location evidence="1">Cell inner membrane</location>
        <topology evidence="1">Multi-pass membrane protein</topology>
    </subcellularLocation>
    <subcellularLocation>
        <location evidence="9">Cell membrane</location>
        <topology evidence="9">Multi-pass membrane protein</topology>
    </subcellularLocation>
</comment>
<organism evidence="11 12">
    <name type="scientific">Halodesulfovibrio marinisediminis DSM 17456</name>
    <dbReference type="NCBI Taxonomy" id="1121457"/>
    <lineage>
        <taxon>Bacteria</taxon>
        <taxon>Pseudomonadati</taxon>
        <taxon>Thermodesulfobacteriota</taxon>
        <taxon>Desulfovibrionia</taxon>
        <taxon>Desulfovibrionales</taxon>
        <taxon>Desulfovibrionaceae</taxon>
        <taxon>Halodesulfovibrio</taxon>
    </lineage>
</organism>
<dbReference type="PANTHER" id="PTHR30561">
    <property type="entry name" value="SMR FAMILY PROTON-DEPENDENT DRUG EFFLUX TRANSPORTER SUGE"/>
    <property type="match status" value="1"/>
</dbReference>
<dbReference type="STRING" id="1121457.SAMN02745161_0195"/>
<comment type="subunit">
    <text evidence="2">Forms a complex with MdtJ.</text>
</comment>
<evidence type="ECO:0000256" key="5">
    <source>
        <dbReference type="ARBA" id="ARBA00022519"/>
    </source>
</evidence>
<dbReference type="OrthoDB" id="5465142at2"/>
<dbReference type="Gene3D" id="1.10.3730.20">
    <property type="match status" value="1"/>
</dbReference>
<feature type="transmembrane region" description="Helical" evidence="10">
    <location>
        <begin position="34"/>
        <end position="55"/>
    </location>
</feature>
<keyword evidence="12" id="KW-1185">Reference proteome</keyword>
<dbReference type="GO" id="GO:1903711">
    <property type="term" value="P:spermidine transmembrane transport"/>
    <property type="evidence" value="ECO:0007669"/>
    <property type="project" value="TreeGrafter"/>
</dbReference>
<keyword evidence="6 9" id="KW-0812">Transmembrane</keyword>
<evidence type="ECO:0000256" key="3">
    <source>
        <dbReference type="ARBA" id="ARBA00021114"/>
    </source>
</evidence>
<dbReference type="EMBL" id="FSRG01000003">
    <property type="protein sequence ID" value="SIN70735.1"/>
    <property type="molecule type" value="Genomic_DNA"/>
</dbReference>
<evidence type="ECO:0000256" key="4">
    <source>
        <dbReference type="ARBA" id="ARBA00022475"/>
    </source>
</evidence>
<evidence type="ECO:0000256" key="9">
    <source>
        <dbReference type="RuleBase" id="RU003942"/>
    </source>
</evidence>
<dbReference type="RefSeq" id="WP_074215101.1">
    <property type="nucleotide sequence ID" value="NZ_FSRG01000003.1"/>
</dbReference>
<dbReference type="InterPro" id="IPR045324">
    <property type="entry name" value="Small_multidrug_res"/>
</dbReference>
<feature type="transmembrane region" description="Helical" evidence="10">
    <location>
        <begin position="6"/>
        <end position="22"/>
    </location>
</feature>
<keyword evidence="5" id="KW-0997">Cell inner membrane</keyword>
<protein>
    <recommendedName>
        <fullName evidence="3">Spermidine export protein MdtI</fullName>
    </recommendedName>
</protein>
<dbReference type="Proteomes" id="UP000184694">
    <property type="component" value="Unassembled WGS sequence"/>
</dbReference>
<dbReference type="GO" id="GO:0005886">
    <property type="term" value="C:plasma membrane"/>
    <property type="evidence" value="ECO:0007669"/>
    <property type="project" value="UniProtKB-SubCell"/>
</dbReference>
<feature type="transmembrane region" description="Helical" evidence="10">
    <location>
        <begin position="61"/>
        <end position="80"/>
    </location>
</feature>
<dbReference type="Pfam" id="PF00893">
    <property type="entry name" value="Multi_Drug_Res"/>
    <property type="match status" value="1"/>
</dbReference>
<dbReference type="GO" id="GO:0015220">
    <property type="term" value="F:choline transmembrane transporter activity"/>
    <property type="evidence" value="ECO:0007669"/>
    <property type="project" value="TreeGrafter"/>
</dbReference>
<dbReference type="InterPro" id="IPR037185">
    <property type="entry name" value="EmrE-like"/>
</dbReference>
<dbReference type="AlphaFoldDB" id="A0A1N6DIU1"/>
<gene>
    <name evidence="11" type="ORF">SAMN02745161_0195</name>
</gene>
<evidence type="ECO:0000313" key="11">
    <source>
        <dbReference type="EMBL" id="SIN70735.1"/>
    </source>
</evidence>
<dbReference type="PANTHER" id="PTHR30561:SF6">
    <property type="entry name" value="SPERMIDINE EXPORT PROTEIN MDTI"/>
    <property type="match status" value="1"/>
</dbReference>
<evidence type="ECO:0000256" key="7">
    <source>
        <dbReference type="ARBA" id="ARBA00022989"/>
    </source>
</evidence>
<keyword evidence="8 10" id="KW-0472">Membrane</keyword>
<evidence type="ECO:0000256" key="1">
    <source>
        <dbReference type="ARBA" id="ARBA00004429"/>
    </source>
</evidence>